<reference evidence="1" key="1">
    <citation type="submission" date="2019-08" db="EMBL/GenBank/DDBJ databases">
        <authorList>
            <person name="Kucharzyk K."/>
            <person name="Murdoch R.W."/>
            <person name="Higgins S."/>
            <person name="Loffler F."/>
        </authorList>
    </citation>
    <scope>NUCLEOTIDE SEQUENCE</scope>
</reference>
<name>A0A645G6Y6_9ZZZZ</name>
<protein>
    <submittedName>
        <fullName evidence="1">Uncharacterized protein</fullName>
    </submittedName>
</protein>
<dbReference type="AlphaFoldDB" id="A0A645G6Y6"/>
<dbReference type="EMBL" id="VSSQ01070933">
    <property type="protein sequence ID" value="MPN22648.1"/>
    <property type="molecule type" value="Genomic_DNA"/>
</dbReference>
<gene>
    <name evidence="1" type="ORF">SDC9_170031</name>
</gene>
<organism evidence="1">
    <name type="scientific">bioreactor metagenome</name>
    <dbReference type="NCBI Taxonomy" id="1076179"/>
    <lineage>
        <taxon>unclassified sequences</taxon>
        <taxon>metagenomes</taxon>
        <taxon>ecological metagenomes</taxon>
    </lineage>
</organism>
<sequence length="57" mass="6275">MNDRHLRRLILVAGSRDEEVGFGSVDRNTGLGTWLQTRCRIKVDAGTSAEQDADAES</sequence>
<evidence type="ECO:0000313" key="1">
    <source>
        <dbReference type="EMBL" id="MPN22648.1"/>
    </source>
</evidence>
<proteinExistence type="predicted"/>
<accession>A0A645G6Y6</accession>
<comment type="caution">
    <text evidence="1">The sequence shown here is derived from an EMBL/GenBank/DDBJ whole genome shotgun (WGS) entry which is preliminary data.</text>
</comment>